<dbReference type="AlphaFoldDB" id="A0AAD7PWS6"/>
<organism evidence="4 5">
    <name type="scientific">Quillaja saponaria</name>
    <name type="common">Soap bark tree</name>
    <dbReference type="NCBI Taxonomy" id="32244"/>
    <lineage>
        <taxon>Eukaryota</taxon>
        <taxon>Viridiplantae</taxon>
        <taxon>Streptophyta</taxon>
        <taxon>Embryophyta</taxon>
        <taxon>Tracheophyta</taxon>
        <taxon>Spermatophyta</taxon>
        <taxon>Magnoliopsida</taxon>
        <taxon>eudicotyledons</taxon>
        <taxon>Gunneridae</taxon>
        <taxon>Pentapetalae</taxon>
        <taxon>rosids</taxon>
        <taxon>fabids</taxon>
        <taxon>Fabales</taxon>
        <taxon>Quillajaceae</taxon>
        <taxon>Quillaja</taxon>
    </lineage>
</organism>
<dbReference type="EMBL" id="JARAOO010000004">
    <property type="protein sequence ID" value="KAJ7970452.1"/>
    <property type="molecule type" value="Genomic_DNA"/>
</dbReference>
<keyword evidence="5" id="KW-1185">Reference proteome</keyword>
<dbReference type="Gene3D" id="2.120.10.80">
    <property type="entry name" value="Kelch-type beta propeller"/>
    <property type="match status" value="1"/>
</dbReference>
<protein>
    <submittedName>
        <fullName evidence="4">Acyl-CoA-binding domain-containing protein 4</fullName>
    </submittedName>
</protein>
<dbReference type="Proteomes" id="UP001163823">
    <property type="component" value="Chromosome 4"/>
</dbReference>
<evidence type="ECO:0000256" key="2">
    <source>
        <dbReference type="ARBA" id="ARBA00022737"/>
    </source>
</evidence>
<dbReference type="Pfam" id="PF24922">
    <property type="entry name" value="ACBP4_C"/>
    <property type="match status" value="1"/>
</dbReference>
<proteinExistence type="predicted"/>
<dbReference type="KEGG" id="qsa:O6P43_008638"/>
<accession>A0AAD7PWS6</accession>
<dbReference type="Pfam" id="PF24681">
    <property type="entry name" value="Kelch_KLHDC2_KLHL20_DRC7"/>
    <property type="match status" value="1"/>
</dbReference>
<feature type="domain" description="Acyl-CoA-binding" evidence="3">
    <location>
        <begin position="322"/>
        <end position="375"/>
    </location>
</feature>
<comment type="caution">
    <text evidence="4">The sequence shown here is derived from an EMBL/GenBank/DDBJ whole genome shotgun (WGS) entry which is preliminary data.</text>
</comment>
<keyword evidence="2" id="KW-0677">Repeat</keyword>
<dbReference type="InterPro" id="IPR056819">
    <property type="entry name" value="ACBP4-6_C"/>
</dbReference>
<reference evidence="4" key="1">
    <citation type="journal article" date="2023" name="Science">
        <title>Elucidation of the pathway for biosynthesis of saponin adjuvants from the soapbark tree.</title>
        <authorList>
            <person name="Reed J."/>
            <person name="Orme A."/>
            <person name="El-Demerdash A."/>
            <person name="Owen C."/>
            <person name="Martin L.B.B."/>
            <person name="Misra R.C."/>
            <person name="Kikuchi S."/>
            <person name="Rejzek M."/>
            <person name="Martin A.C."/>
            <person name="Harkess A."/>
            <person name="Leebens-Mack J."/>
            <person name="Louveau T."/>
            <person name="Stephenson M.J."/>
            <person name="Osbourn A."/>
        </authorList>
    </citation>
    <scope>NUCLEOTIDE SEQUENCE</scope>
    <source>
        <strain evidence="4">S10</strain>
    </source>
</reference>
<evidence type="ECO:0000256" key="1">
    <source>
        <dbReference type="ARBA" id="ARBA00022441"/>
    </source>
</evidence>
<dbReference type="InterPro" id="IPR015915">
    <property type="entry name" value="Kelch-typ_b-propeller"/>
</dbReference>
<evidence type="ECO:0000313" key="4">
    <source>
        <dbReference type="EMBL" id="KAJ7970452.1"/>
    </source>
</evidence>
<sequence length="375" mass="40823">MVFDLRSLTWSSLKLNPNADKADNISGSLEVLPAIAGHNMTTLLPCYAFLAVRFIDLESYIYGVFEASGNIPVARVGHSATLLGSRLIIFGGEDTSRRLLNDVHVLDLESMTWDALNTVQTPAVPRFDHTAAVHVERYLLIFGGCSHSVFFSDLRVLDLQTMEWSQPQIQGDLVTPRAGHAGITFDDNWYIVGGGDNRSGCPETLLLNMTKLVWSVLSVVKQRDPLATEGLSACSASIDGEKYLISFGGYNGKYSNKIFVMRPKPRDSSHPKIYQSPAAAAAAASVSATYALTKSEKLDFTKLESASPKTSGNGHLVQNITMEIEAIREEKLVLEVSLAGVRAENSRLTGEIHEVNGTHAELSKELQSVQGKLVA</sequence>
<evidence type="ECO:0000259" key="3">
    <source>
        <dbReference type="Pfam" id="PF24922"/>
    </source>
</evidence>
<keyword evidence="1" id="KW-0880">Kelch repeat</keyword>
<dbReference type="PANTHER" id="PTHR46093">
    <property type="entry name" value="ACYL-COA-BINDING DOMAIN-CONTAINING PROTEIN 5"/>
    <property type="match status" value="1"/>
</dbReference>
<evidence type="ECO:0000313" key="5">
    <source>
        <dbReference type="Proteomes" id="UP001163823"/>
    </source>
</evidence>
<name>A0AAD7PWS6_QUISA</name>
<dbReference type="SUPFAM" id="SSF117281">
    <property type="entry name" value="Kelch motif"/>
    <property type="match status" value="1"/>
</dbReference>
<dbReference type="PANTHER" id="PTHR46093:SF5">
    <property type="entry name" value="OS02G0822800 PROTEIN"/>
    <property type="match status" value="1"/>
</dbReference>
<gene>
    <name evidence="4" type="ORF">O6P43_008638</name>
</gene>